<accession>A0A7J6KSJ1</accession>
<dbReference type="EMBL" id="JABAHT010001086">
    <property type="protein sequence ID" value="KAF4650265.1"/>
    <property type="molecule type" value="Genomic_DNA"/>
</dbReference>
<feature type="non-terminal residue" evidence="1">
    <location>
        <position position="101"/>
    </location>
</feature>
<comment type="caution">
    <text evidence="1">The sequence shown here is derived from an EMBL/GenBank/DDBJ whole genome shotgun (WGS) entry which is preliminary data.</text>
</comment>
<evidence type="ECO:0000313" key="1">
    <source>
        <dbReference type="EMBL" id="KAF4650265.1"/>
    </source>
</evidence>
<dbReference type="Proteomes" id="UP000570595">
    <property type="component" value="Unassembled WGS sequence"/>
</dbReference>
<feature type="non-terminal residue" evidence="1">
    <location>
        <position position="1"/>
    </location>
</feature>
<name>A0A7J6KSJ1_PEROL</name>
<reference evidence="1 2" key="1">
    <citation type="submission" date="2020-04" db="EMBL/GenBank/DDBJ databases">
        <title>Perkinsus olseni comparative genomics.</title>
        <authorList>
            <person name="Bogema D.R."/>
        </authorList>
    </citation>
    <scope>NUCLEOTIDE SEQUENCE [LARGE SCALE GENOMIC DNA]</scope>
    <source>
        <strain evidence="1">ATCC PRA-179</strain>
    </source>
</reference>
<protein>
    <submittedName>
        <fullName evidence="1">Uncharacterized protein</fullName>
    </submittedName>
</protein>
<sequence>APWGDTINFEHEELKFEKALKKDYDSQSMLVTDQHEEECANAKIVLKLPKLSVGHLKEAWEKLVRFKERSYPSTLKLIDQYDGMNDSTNLKERNKFKAYYE</sequence>
<organism evidence="1 2">
    <name type="scientific">Perkinsus olseni</name>
    <name type="common">Perkinsus atlanticus</name>
    <dbReference type="NCBI Taxonomy" id="32597"/>
    <lineage>
        <taxon>Eukaryota</taxon>
        <taxon>Sar</taxon>
        <taxon>Alveolata</taxon>
        <taxon>Perkinsozoa</taxon>
        <taxon>Perkinsea</taxon>
        <taxon>Perkinsida</taxon>
        <taxon>Perkinsidae</taxon>
        <taxon>Perkinsus</taxon>
    </lineage>
</organism>
<dbReference type="AlphaFoldDB" id="A0A7J6KSJ1"/>
<evidence type="ECO:0000313" key="2">
    <source>
        <dbReference type="Proteomes" id="UP000570595"/>
    </source>
</evidence>
<gene>
    <name evidence="1" type="ORF">FOZ61_000470</name>
</gene>
<proteinExistence type="predicted"/>